<keyword evidence="3" id="KW-0963">Cytoplasm</keyword>
<organism evidence="5 6">
    <name type="scientific">Nocardia donostiensis</name>
    <dbReference type="NCBI Taxonomy" id="1538463"/>
    <lineage>
        <taxon>Bacteria</taxon>
        <taxon>Bacillati</taxon>
        <taxon>Actinomycetota</taxon>
        <taxon>Actinomycetes</taxon>
        <taxon>Mycobacteriales</taxon>
        <taxon>Nocardiaceae</taxon>
        <taxon>Nocardia</taxon>
    </lineage>
</organism>
<comment type="similarity">
    <text evidence="2">Belongs to the EspG family.</text>
</comment>
<evidence type="ECO:0000256" key="4">
    <source>
        <dbReference type="ARBA" id="ARBA00023186"/>
    </source>
</evidence>
<dbReference type="AlphaFoldDB" id="A0A1W0B832"/>
<evidence type="ECO:0000256" key="3">
    <source>
        <dbReference type="ARBA" id="ARBA00022490"/>
    </source>
</evidence>
<sequence>METDPVAVDLNVDAALVLKDMVGIDSYPMVLALEPNIFAEEDARRVHAVVREQLVEAGVLDGDTVHPRVVEWLQCLYRPDTELVVRIVDFSDGEHATGMLRMSLVRRGEQHVLAVRYDDHVVIQAVFHEGRQLDTVGAALRSALGPATALQFEPFSATLDELAELPADADECRQILRELGAAPHTANVITRVAGEVLRRAEVLMCEHRDGGSGSIHTPAAVGVLDTLSGRMVAVPSVAMDGQIWSTYRPGDDAALQASINALVELLPSRSWFDTSRVG</sequence>
<comment type="subcellular location">
    <subcellularLocation>
        <location evidence="1">Cytoplasm</location>
    </subcellularLocation>
</comment>
<keyword evidence="4" id="KW-0143">Chaperone</keyword>
<accession>A0A1W0B832</accession>
<name>A0A1W0B832_9NOCA</name>
<dbReference type="EMBL" id="MUMY01000026">
    <property type="protein sequence ID" value="ONM46363.1"/>
    <property type="molecule type" value="Genomic_DNA"/>
</dbReference>
<evidence type="ECO:0000313" key="5">
    <source>
        <dbReference type="EMBL" id="ONM46363.1"/>
    </source>
</evidence>
<protein>
    <submittedName>
        <fullName evidence="5">ESX secretion-associated protein EspG</fullName>
    </submittedName>
</protein>
<comment type="caution">
    <text evidence="5">The sequence shown here is derived from an EMBL/GenBank/DDBJ whole genome shotgun (WGS) entry which is preliminary data.</text>
</comment>
<evidence type="ECO:0000256" key="2">
    <source>
        <dbReference type="ARBA" id="ARBA00006411"/>
    </source>
</evidence>
<dbReference type="RefSeq" id="WP_077121093.1">
    <property type="nucleotide sequence ID" value="NZ_LOKT01000002.1"/>
</dbReference>
<evidence type="ECO:0000256" key="1">
    <source>
        <dbReference type="ARBA" id="ARBA00004496"/>
    </source>
</evidence>
<dbReference type="InterPro" id="IPR025734">
    <property type="entry name" value="EspG"/>
</dbReference>
<dbReference type="Proteomes" id="UP000188836">
    <property type="component" value="Unassembled WGS sequence"/>
</dbReference>
<dbReference type="Pfam" id="PF14011">
    <property type="entry name" value="ESX-1_EspG"/>
    <property type="match status" value="1"/>
</dbReference>
<gene>
    <name evidence="5" type="ORF">B0T46_23565</name>
</gene>
<proteinExistence type="inferred from homology"/>
<dbReference type="OrthoDB" id="4525561at2"/>
<evidence type="ECO:0000313" key="6">
    <source>
        <dbReference type="Proteomes" id="UP000188836"/>
    </source>
</evidence>
<dbReference type="STRING" id="1538463.B0T36_03155"/>
<reference evidence="5 6" key="1">
    <citation type="journal article" date="2016" name="Antonie Van Leeuwenhoek">
        <title>Nocardia donostiensis sp. nov., isolated from human respiratory specimens.</title>
        <authorList>
            <person name="Ercibengoa M."/>
            <person name="Bell M."/>
            <person name="Marimon J.M."/>
            <person name="Humrighouse B."/>
            <person name="Klenk H.P."/>
            <person name="Potter G."/>
            <person name="Perez-Trallero E."/>
        </authorList>
    </citation>
    <scope>NUCLEOTIDE SEQUENCE [LARGE SCALE GENOMIC DNA]</scope>
    <source>
        <strain evidence="5 6">X1655</strain>
    </source>
</reference>
<keyword evidence="6" id="KW-1185">Reference proteome</keyword>